<evidence type="ECO:0000313" key="3">
    <source>
        <dbReference type="Proteomes" id="UP000324800"/>
    </source>
</evidence>
<feature type="transmembrane region" description="Helical" evidence="1">
    <location>
        <begin position="26"/>
        <end position="48"/>
    </location>
</feature>
<dbReference type="AlphaFoldDB" id="A0A5J4TJM4"/>
<evidence type="ECO:0000313" key="2">
    <source>
        <dbReference type="EMBL" id="KAA6358488.1"/>
    </source>
</evidence>
<name>A0A5J4TJM4_9EUKA</name>
<organism evidence="2 3">
    <name type="scientific">Streblomastix strix</name>
    <dbReference type="NCBI Taxonomy" id="222440"/>
    <lineage>
        <taxon>Eukaryota</taxon>
        <taxon>Metamonada</taxon>
        <taxon>Preaxostyla</taxon>
        <taxon>Oxymonadida</taxon>
        <taxon>Streblomastigidae</taxon>
        <taxon>Streblomastix</taxon>
    </lineage>
</organism>
<comment type="caution">
    <text evidence="2">The sequence shown here is derived from an EMBL/GenBank/DDBJ whole genome shotgun (WGS) entry which is preliminary data.</text>
</comment>
<dbReference type="Proteomes" id="UP000324800">
    <property type="component" value="Unassembled WGS sequence"/>
</dbReference>
<evidence type="ECO:0000256" key="1">
    <source>
        <dbReference type="SAM" id="Phobius"/>
    </source>
</evidence>
<protein>
    <submittedName>
        <fullName evidence="2">Uncharacterized protein</fullName>
    </submittedName>
</protein>
<reference evidence="2 3" key="1">
    <citation type="submission" date="2019-03" db="EMBL/GenBank/DDBJ databases">
        <title>Single cell metagenomics reveals metabolic interactions within the superorganism composed of flagellate Streblomastix strix and complex community of Bacteroidetes bacteria on its surface.</title>
        <authorList>
            <person name="Treitli S.C."/>
            <person name="Kolisko M."/>
            <person name="Husnik F."/>
            <person name="Keeling P."/>
            <person name="Hampl V."/>
        </authorList>
    </citation>
    <scope>NUCLEOTIDE SEQUENCE [LARGE SCALE GENOMIC DNA]</scope>
    <source>
        <strain evidence="2">ST1C</strain>
    </source>
</reference>
<feature type="transmembrane region" description="Helical" evidence="1">
    <location>
        <begin position="213"/>
        <end position="232"/>
    </location>
</feature>
<keyword evidence="1" id="KW-1133">Transmembrane helix</keyword>
<keyword evidence="1" id="KW-0472">Membrane</keyword>
<sequence>MNRPVLDGIYEVLMINGPFQSIQQNILFLFVVSVPTNAITLSPTFALANSGQLLNKYPLGNNPVVSYDAVNVTRSPYTINYGSDQLDAKKLDRSSYELKSNFQGAFETVYSPIGICYAGGTGSQYLSRMYAYNSGKSDSPAASNNASSSIQLNYKPTSSFIPHTSVESVDILNSLYEYEHVNVFRFVASEIGYVVLEGVGGVMVLLMLPTVQIVVYVDIAIQVFGIISIIKVQKVPIRTCFKQLNQIFECKLTTKLVISSTYTPPNDDNNWSPPPARRTDVSSLPVLANPVALTFALNVLAPVID</sequence>
<feature type="transmembrane region" description="Helical" evidence="1">
    <location>
        <begin position="183"/>
        <end position="207"/>
    </location>
</feature>
<gene>
    <name evidence="2" type="ORF">EZS28_045986</name>
</gene>
<accession>A0A5J4TJM4</accession>
<dbReference type="EMBL" id="SNRW01029779">
    <property type="protein sequence ID" value="KAA6358488.1"/>
    <property type="molecule type" value="Genomic_DNA"/>
</dbReference>
<keyword evidence="1" id="KW-0812">Transmembrane</keyword>
<proteinExistence type="predicted"/>